<dbReference type="AlphaFoldDB" id="A0A8J2YS78"/>
<feature type="domain" description="HTH luxR-type" evidence="4">
    <location>
        <begin position="139"/>
        <end position="204"/>
    </location>
</feature>
<dbReference type="RefSeq" id="WP_189044803.1">
    <property type="nucleotide sequence ID" value="NZ_BMJQ01000004.1"/>
</dbReference>
<feature type="domain" description="Response regulatory" evidence="5">
    <location>
        <begin position="2"/>
        <end position="117"/>
    </location>
</feature>
<organism evidence="6 7">
    <name type="scientific">Aliidongia dinghuensis</name>
    <dbReference type="NCBI Taxonomy" id="1867774"/>
    <lineage>
        <taxon>Bacteria</taxon>
        <taxon>Pseudomonadati</taxon>
        <taxon>Pseudomonadota</taxon>
        <taxon>Alphaproteobacteria</taxon>
        <taxon>Rhodospirillales</taxon>
        <taxon>Dongiaceae</taxon>
        <taxon>Aliidongia</taxon>
    </lineage>
</organism>
<dbReference type="InterPro" id="IPR011006">
    <property type="entry name" value="CheY-like_superfamily"/>
</dbReference>
<dbReference type="PROSITE" id="PS50110">
    <property type="entry name" value="RESPONSE_REGULATORY"/>
    <property type="match status" value="1"/>
</dbReference>
<evidence type="ECO:0000259" key="5">
    <source>
        <dbReference type="PROSITE" id="PS50110"/>
    </source>
</evidence>
<dbReference type="Pfam" id="PF00072">
    <property type="entry name" value="Response_reg"/>
    <property type="match status" value="1"/>
</dbReference>
<sequence length="212" mass="22963">MKILIIDDHPLLRAGLARLLTLEFQAEVAEAGNAAEGWAKFCADRPDVTVLDLNLPDQGGLSLLPRLRAMDPRARIVILSMHEDELSTAAGLRGGATAYLSKSAGPEIILEAVRAALAGRSYVQPELAQDFTVRRMVEAPRPLPALTPQETELLRLIVDGRRIEQIARSLGVSEKTVANRKSLLRSKLDVATDVELMKAAISAGMVTPRQIG</sequence>
<proteinExistence type="predicted"/>
<name>A0A8J2YS78_9PROT</name>
<dbReference type="InterPro" id="IPR058245">
    <property type="entry name" value="NreC/VraR/RcsB-like_REC"/>
</dbReference>
<dbReference type="InterPro" id="IPR000792">
    <property type="entry name" value="Tscrpt_reg_LuxR_C"/>
</dbReference>
<dbReference type="PANTHER" id="PTHR43214:SF43">
    <property type="entry name" value="TWO-COMPONENT RESPONSE REGULATOR"/>
    <property type="match status" value="1"/>
</dbReference>
<dbReference type="SUPFAM" id="SSF52172">
    <property type="entry name" value="CheY-like"/>
    <property type="match status" value="1"/>
</dbReference>
<dbReference type="InterPro" id="IPR001789">
    <property type="entry name" value="Sig_transdc_resp-reg_receiver"/>
</dbReference>
<gene>
    <name evidence="6" type="primary">elmR</name>
    <name evidence="6" type="ORF">GCM10011611_18090</name>
</gene>
<evidence type="ECO:0000313" key="6">
    <source>
        <dbReference type="EMBL" id="GGF12811.1"/>
    </source>
</evidence>
<evidence type="ECO:0000256" key="3">
    <source>
        <dbReference type="PROSITE-ProRule" id="PRU00169"/>
    </source>
</evidence>
<keyword evidence="2 6" id="KW-0238">DNA-binding</keyword>
<dbReference type="Gene3D" id="3.40.50.2300">
    <property type="match status" value="1"/>
</dbReference>
<accession>A0A8J2YS78</accession>
<dbReference type="GO" id="GO:0003677">
    <property type="term" value="F:DNA binding"/>
    <property type="evidence" value="ECO:0007669"/>
    <property type="project" value="UniProtKB-KW"/>
</dbReference>
<feature type="modified residue" description="4-aspartylphosphate" evidence="3">
    <location>
        <position position="52"/>
    </location>
</feature>
<dbReference type="Pfam" id="PF00196">
    <property type="entry name" value="GerE"/>
    <property type="match status" value="1"/>
</dbReference>
<dbReference type="InterPro" id="IPR039420">
    <property type="entry name" value="WalR-like"/>
</dbReference>
<protein>
    <submittedName>
        <fullName evidence="6">DNA-binding response regulator</fullName>
    </submittedName>
</protein>
<evidence type="ECO:0000259" key="4">
    <source>
        <dbReference type="PROSITE" id="PS50043"/>
    </source>
</evidence>
<dbReference type="Proteomes" id="UP000646365">
    <property type="component" value="Unassembled WGS sequence"/>
</dbReference>
<dbReference type="GO" id="GO:0006355">
    <property type="term" value="P:regulation of DNA-templated transcription"/>
    <property type="evidence" value="ECO:0007669"/>
    <property type="project" value="InterPro"/>
</dbReference>
<dbReference type="SUPFAM" id="SSF46894">
    <property type="entry name" value="C-terminal effector domain of the bipartite response regulators"/>
    <property type="match status" value="1"/>
</dbReference>
<dbReference type="InterPro" id="IPR016032">
    <property type="entry name" value="Sig_transdc_resp-reg_C-effctor"/>
</dbReference>
<dbReference type="PRINTS" id="PR00038">
    <property type="entry name" value="HTHLUXR"/>
</dbReference>
<keyword evidence="1 3" id="KW-0597">Phosphoprotein</keyword>
<dbReference type="CDD" id="cd17535">
    <property type="entry name" value="REC_NarL-like"/>
    <property type="match status" value="1"/>
</dbReference>
<evidence type="ECO:0000313" key="7">
    <source>
        <dbReference type="Proteomes" id="UP000646365"/>
    </source>
</evidence>
<comment type="caution">
    <text evidence="6">The sequence shown here is derived from an EMBL/GenBank/DDBJ whole genome shotgun (WGS) entry which is preliminary data.</text>
</comment>
<dbReference type="CDD" id="cd06170">
    <property type="entry name" value="LuxR_C_like"/>
    <property type="match status" value="1"/>
</dbReference>
<reference evidence="6" key="1">
    <citation type="journal article" date="2014" name="Int. J. Syst. Evol. Microbiol.">
        <title>Complete genome sequence of Corynebacterium casei LMG S-19264T (=DSM 44701T), isolated from a smear-ripened cheese.</title>
        <authorList>
            <consortium name="US DOE Joint Genome Institute (JGI-PGF)"/>
            <person name="Walter F."/>
            <person name="Albersmeier A."/>
            <person name="Kalinowski J."/>
            <person name="Ruckert C."/>
        </authorList>
    </citation>
    <scope>NUCLEOTIDE SEQUENCE</scope>
    <source>
        <strain evidence="6">CGMCC 1.15725</strain>
    </source>
</reference>
<dbReference type="SMART" id="SM00421">
    <property type="entry name" value="HTH_LUXR"/>
    <property type="match status" value="1"/>
</dbReference>
<dbReference type="PROSITE" id="PS50043">
    <property type="entry name" value="HTH_LUXR_2"/>
    <property type="match status" value="1"/>
</dbReference>
<dbReference type="PANTHER" id="PTHR43214">
    <property type="entry name" value="TWO-COMPONENT RESPONSE REGULATOR"/>
    <property type="match status" value="1"/>
</dbReference>
<evidence type="ECO:0000256" key="2">
    <source>
        <dbReference type="ARBA" id="ARBA00023125"/>
    </source>
</evidence>
<reference evidence="6" key="2">
    <citation type="submission" date="2020-09" db="EMBL/GenBank/DDBJ databases">
        <authorList>
            <person name="Sun Q."/>
            <person name="Zhou Y."/>
        </authorList>
    </citation>
    <scope>NUCLEOTIDE SEQUENCE</scope>
    <source>
        <strain evidence="6">CGMCC 1.15725</strain>
    </source>
</reference>
<dbReference type="GO" id="GO:0000160">
    <property type="term" value="P:phosphorelay signal transduction system"/>
    <property type="evidence" value="ECO:0007669"/>
    <property type="project" value="InterPro"/>
</dbReference>
<dbReference type="SMART" id="SM00448">
    <property type="entry name" value="REC"/>
    <property type="match status" value="1"/>
</dbReference>
<evidence type="ECO:0000256" key="1">
    <source>
        <dbReference type="ARBA" id="ARBA00022553"/>
    </source>
</evidence>
<keyword evidence="7" id="KW-1185">Reference proteome</keyword>
<dbReference type="EMBL" id="BMJQ01000004">
    <property type="protein sequence ID" value="GGF12811.1"/>
    <property type="molecule type" value="Genomic_DNA"/>
</dbReference>